<protein>
    <submittedName>
        <fullName evidence="1">Uncharacterized protein</fullName>
    </submittedName>
</protein>
<reference evidence="1" key="1">
    <citation type="journal article" date="2012" name="Nat. Biotechnol.">
        <title>Reference genome sequence of the model plant Setaria.</title>
        <authorList>
            <person name="Bennetzen J.L."/>
            <person name="Schmutz J."/>
            <person name="Wang H."/>
            <person name="Percifield R."/>
            <person name="Hawkins J."/>
            <person name="Pontaroli A.C."/>
            <person name="Estep M."/>
            <person name="Feng L."/>
            <person name="Vaughn J.N."/>
            <person name="Grimwood J."/>
            <person name="Jenkins J."/>
            <person name="Barry K."/>
            <person name="Lindquist E."/>
            <person name="Hellsten U."/>
            <person name="Deshpande S."/>
            <person name="Wang X."/>
            <person name="Wu X."/>
            <person name="Mitros T."/>
            <person name="Triplett J."/>
            <person name="Yang X."/>
            <person name="Ye C.Y."/>
            <person name="Mauro-Herrera M."/>
            <person name="Wang L."/>
            <person name="Li P."/>
            <person name="Sharma M."/>
            <person name="Sharma R."/>
            <person name="Ronald P.C."/>
            <person name="Panaud O."/>
            <person name="Kellogg E.A."/>
            <person name="Brutnell T.P."/>
            <person name="Doust A.N."/>
            <person name="Tuskan G.A."/>
            <person name="Rokhsar D."/>
            <person name="Devos K.M."/>
        </authorList>
    </citation>
    <scope>NUCLEOTIDE SEQUENCE [LARGE SCALE GENOMIC DNA]</scope>
    <source>
        <strain evidence="1">Yugu1</strain>
    </source>
</reference>
<gene>
    <name evidence="1" type="ORF">SETIT_5G383900v2</name>
</gene>
<sequence>MKYSSTRTLLVLKSLWINGGARVCSCSSGYGEPLLELQPSHGLLAGV</sequence>
<proteinExistence type="predicted"/>
<accession>A0A368RDA2</accession>
<reference evidence="1" key="2">
    <citation type="submission" date="2015-07" db="EMBL/GenBank/DDBJ databases">
        <authorList>
            <person name="Noorani M."/>
        </authorList>
    </citation>
    <scope>NUCLEOTIDE SEQUENCE</scope>
    <source>
        <strain evidence="1">Yugu1</strain>
    </source>
</reference>
<evidence type="ECO:0000313" key="1">
    <source>
        <dbReference type="EMBL" id="RCV28169.1"/>
    </source>
</evidence>
<name>A0A368RDA2_SETIT</name>
<organism evidence="1">
    <name type="scientific">Setaria italica</name>
    <name type="common">Foxtail millet</name>
    <name type="synonym">Panicum italicum</name>
    <dbReference type="NCBI Taxonomy" id="4555"/>
    <lineage>
        <taxon>Eukaryota</taxon>
        <taxon>Viridiplantae</taxon>
        <taxon>Streptophyta</taxon>
        <taxon>Embryophyta</taxon>
        <taxon>Tracheophyta</taxon>
        <taxon>Spermatophyta</taxon>
        <taxon>Magnoliopsida</taxon>
        <taxon>Liliopsida</taxon>
        <taxon>Poales</taxon>
        <taxon>Poaceae</taxon>
        <taxon>PACMAD clade</taxon>
        <taxon>Panicoideae</taxon>
        <taxon>Panicodae</taxon>
        <taxon>Paniceae</taxon>
        <taxon>Cenchrinae</taxon>
        <taxon>Setaria</taxon>
    </lineage>
</organism>
<dbReference type="AlphaFoldDB" id="A0A368RDA2"/>
<dbReference type="EMBL" id="CM003532">
    <property type="protein sequence ID" value="RCV28169.1"/>
    <property type="molecule type" value="Genomic_DNA"/>
</dbReference>